<dbReference type="InterPro" id="IPR018490">
    <property type="entry name" value="cNMP-bd_dom_sf"/>
</dbReference>
<dbReference type="GeneID" id="29071282"/>
<dbReference type="InterPro" id="IPR036388">
    <property type="entry name" value="WH-like_DNA-bd_sf"/>
</dbReference>
<geneLocation type="plastid" evidence="1"/>
<dbReference type="SUPFAM" id="SSF46785">
    <property type="entry name" value="Winged helix' DNA-binding domain"/>
    <property type="match status" value="1"/>
</dbReference>
<organism evidence="1">
    <name type="scientific">Schimmelmannia schousboei</name>
    <dbReference type="NCBI Taxonomy" id="173468"/>
    <lineage>
        <taxon>Eukaryota</taxon>
        <taxon>Rhodophyta</taxon>
        <taxon>Florideophyceae</taxon>
        <taxon>Rhodymeniophycidae</taxon>
        <taxon>Acrosymphytales</taxon>
        <taxon>Schimmelmanniaceae</taxon>
        <taxon>Schimmelmannia</taxon>
    </lineage>
</organism>
<gene>
    <name evidence="1" type="primary">ntcA</name>
    <name evidence="1" type="ORF">Schim_151</name>
</gene>
<accession>A0A1C9C8Y8</accession>
<dbReference type="SUPFAM" id="SSF51206">
    <property type="entry name" value="cAMP-binding domain-like"/>
    <property type="match status" value="1"/>
</dbReference>
<dbReference type="InterPro" id="IPR036390">
    <property type="entry name" value="WH_DNA-bd_sf"/>
</dbReference>
<protein>
    <submittedName>
        <fullName evidence="1">Global nitrogen transcriptional regulator</fullName>
    </submittedName>
</protein>
<sequence length="220" mass="26252">MKWINNFLVYQIPFYIYKLNTGDAIVYTIDKKKTKSFIILNGVIFLLKIFTNEETLSLAILNKNHLIDTQNNIEERYSYYKAIALEETYIMSFQVKDFIYNSNISKNIKLSINLIESYKKTMQRYEEMNRILTHKYIKYRVIQFILFLCENFSGINKKKIVITFHIPQIMISIITGSNKVTISKIIRELCYKMLIEYSNQRVIYITDPFALSYFISKKLQ</sequence>
<name>A0A1C9C8Y8_9FLOR</name>
<dbReference type="AlphaFoldDB" id="A0A1C9C8Y8"/>
<proteinExistence type="predicted"/>
<dbReference type="RefSeq" id="YP_009295897.1">
    <property type="nucleotide sequence ID" value="NC_031168.1"/>
</dbReference>
<dbReference type="InterPro" id="IPR014710">
    <property type="entry name" value="RmlC-like_jellyroll"/>
</dbReference>
<evidence type="ECO:0000313" key="1">
    <source>
        <dbReference type="EMBL" id="AOM64832.1"/>
    </source>
</evidence>
<dbReference type="EMBL" id="KX284711">
    <property type="protein sequence ID" value="AOM64832.1"/>
    <property type="molecule type" value="Genomic_DNA"/>
</dbReference>
<dbReference type="Gene3D" id="1.10.10.10">
    <property type="entry name" value="Winged helix-like DNA-binding domain superfamily/Winged helix DNA-binding domain"/>
    <property type="match status" value="1"/>
</dbReference>
<reference evidence="1" key="1">
    <citation type="journal article" date="2016" name="BMC Biol.">
        <title>Parallel evolution of highly conserved plastid genome architecture in red seaweeds and seed plants.</title>
        <authorList>
            <person name="Lee J."/>
            <person name="Cho C.H."/>
            <person name="Park S.I."/>
            <person name="Choi J.W."/>
            <person name="Song H.S."/>
            <person name="West J.A."/>
            <person name="Bhattacharya D."/>
            <person name="Yoon H.S."/>
        </authorList>
    </citation>
    <scope>NUCLEOTIDE SEQUENCE</scope>
</reference>
<dbReference type="Gene3D" id="2.60.120.10">
    <property type="entry name" value="Jelly Rolls"/>
    <property type="match status" value="1"/>
</dbReference>
<keyword evidence="1" id="KW-0934">Plastid</keyword>